<organism evidence="4 5">
    <name type="scientific">Thioclava arctica</name>
    <dbReference type="NCBI Taxonomy" id="3238301"/>
    <lineage>
        <taxon>Bacteria</taxon>
        <taxon>Pseudomonadati</taxon>
        <taxon>Pseudomonadota</taxon>
        <taxon>Alphaproteobacteria</taxon>
        <taxon>Rhodobacterales</taxon>
        <taxon>Paracoccaceae</taxon>
        <taxon>Thioclava</taxon>
    </lineage>
</organism>
<dbReference type="SUPFAM" id="SSF55729">
    <property type="entry name" value="Acyl-CoA N-acyltransferases (Nat)"/>
    <property type="match status" value="1"/>
</dbReference>
<dbReference type="GO" id="GO:0016746">
    <property type="term" value="F:acyltransferase activity"/>
    <property type="evidence" value="ECO:0007669"/>
    <property type="project" value="UniProtKB-KW"/>
</dbReference>
<dbReference type="PANTHER" id="PTHR43877:SF2">
    <property type="entry name" value="AMINOALKYLPHOSPHONATE N-ACETYLTRANSFERASE-RELATED"/>
    <property type="match status" value="1"/>
</dbReference>
<dbReference type="EMBL" id="JBFRYC010000008">
    <property type="protein sequence ID" value="MEX1662664.1"/>
    <property type="molecule type" value="Genomic_DNA"/>
</dbReference>
<dbReference type="InterPro" id="IPR000182">
    <property type="entry name" value="GNAT_dom"/>
</dbReference>
<gene>
    <name evidence="4" type="ORF">AB4874_13545</name>
</gene>
<dbReference type="PROSITE" id="PS51186">
    <property type="entry name" value="GNAT"/>
    <property type="match status" value="1"/>
</dbReference>
<keyword evidence="2 4" id="KW-0012">Acyltransferase</keyword>
<dbReference type="Gene3D" id="3.40.630.30">
    <property type="match status" value="1"/>
</dbReference>
<evidence type="ECO:0000256" key="2">
    <source>
        <dbReference type="ARBA" id="ARBA00023315"/>
    </source>
</evidence>
<dbReference type="RefSeq" id="WP_368392373.1">
    <property type="nucleotide sequence ID" value="NZ_JBFRYC010000008.1"/>
</dbReference>
<reference evidence="4 5" key="1">
    <citation type="journal article" date="2011" name="Int. J. Syst. Evol. Microbiol.">
        <title>Zhongshania antarctica gen. nov., sp. nov. and Zhongshania guokunii sp. nov., gammaproteobacteria respectively isolated from coastal attached (fast) ice and surface seawater of the Antarctic.</title>
        <authorList>
            <person name="Li H.J."/>
            <person name="Zhang X.Y."/>
            <person name="Chen C.X."/>
            <person name="Zhang Y.J."/>
            <person name="Gao Z.M."/>
            <person name="Yu Y."/>
            <person name="Chen X.L."/>
            <person name="Chen B."/>
            <person name="Zhang Y.Z."/>
        </authorList>
    </citation>
    <scope>NUCLEOTIDE SEQUENCE [LARGE SCALE GENOMIC DNA]</scope>
    <source>
        <strain evidence="4 5">15-R06ZXC-3</strain>
    </source>
</reference>
<dbReference type="PANTHER" id="PTHR43877">
    <property type="entry name" value="AMINOALKYLPHOSPHONATE N-ACETYLTRANSFERASE-RELATED-RELATED"/>
    <property type="match status" value="1"/>
</dbReference>
<dbReference type="InterPro" id="IPR050832">
    <property type="entry name" value="Bact_Acetyltransf"/>
</dbReference>
<dbReference type="InterPro" id="IPR016181">
    <property type="entry name" value="Acyl_CoA_acyltransferase"/>
</dbReference>
<evidence type="ECO:0000313" key="4">
    <source>
        <dbReference type="EMBL" id="MEX1662664.1"/>
    </source>
</evidence>
<dbReference type="Proteomes" id="UP001557465">
    <property type="component" value="Unassembled WGS sequence"/>
</dbReference>
<comment type="caution">
    <text evidence="4">The sequence shown here is derived from an EMBL/GenBank/DDBJ whole genome shotgun (WGS) entry which is preliminary data.</text>
</comment>
<evidence type="ECO:0000313" key="5">
    <source>
        <dbReference type="Proteomes" id="UP001557465"/>
    </source>
</evidence>
<keyword evidence="1 4" id="KW-0808">Transferase</keyword>
<feature type="domain" description="N-acetyltransferase" evidence="3">
    <location>
        <begin position="2"/>
        <end position="146"/>
    </location>
</feature>
<name>A0ABV3TPH0_9RHOB</name>
<evidence type="ECO:0000259" key="3">
    <source>
        <dbReference type="PROSITE" id="PS51186"/>
    </source>
</evidence>
<dbReference type="EC" id="2.3.1.-" evidence="4"/>
<dbReference type="CDD" id="cd04301">
    <property type="entry name" value="NAT_SF"/>
    <property type="match status" value="1"/>
</dbReference>
<evidence type="ECO:0000256" key="1">
    <source>
        <dbReference type="ARBA" id="ARBA00022679"/>
    </source>
</evidence>
<proteinExistence type="predicted"/>
<dbReference type="Pfam" id="PF00583">
    <property type="entry name" value="Acetyltransf_1"/>
    <property type="match status" value="1"/>
</dbReference>
<accession>A0ABV3TPH0</accession>
<sequence>MVQITQITPNDRADWEPLFRGYCTFYKSAPEPALDTVWDWLCDEHSALRGALARAPDGTALGLVHWEVILRPLKGQRLCYIHDLFASPEARGQGVGRAFIEHVQDAARKGGIEAVRLATQEGNATARKLYDRFAPASDFILYTFPL</sequence>
<keyword evidence="5" id="KW-1185">Reference proteome</keyword>
<protein>
    <submittedName>
        <fullName evidence="4">GNAT family N-acetyltransferase</fullName>
        <ecNumber evidence="4">2.3.1.-</ecNumber>
    </submittedName>
</protein>